<evidence type="ECO:0000256" key="2">
    <source>
        <dbReference type="ARBA" id="ARBA00022737"/>
    </source>
</evidence>
<keyword evidence="6" id="KW-0804">Transcription</keyword>
<dbReference type="CDD" id="cd00167">
    <property type="entry name" value="SANT"/>
    <property type="match status" value="2"/>
</dbReference>
<evidence type="ECO:0000256" key="7">
    <source>
        <dbReference type="ARBA" id="ARBA00023242"/>
    </source>
</evidence>
<feature type="domain" description="Myb-like" evidence="8">
    <location>
        <begin position="58"/>
        <end position="108"/>
    </location>
</feature>
<gene>
    <name evidence="10" type="primary">MYB1</name>
</gene>
<dbReference type="PANTHER" id="PTHR47999:SF24">
    <property type="entry name" value="TRANSCRIPTION FACTOR MYB90"/>
    <property type="match status" value="1"/>
</dbReference>
<dbReference type="InterPro" id="IPR015495">
    <property type="entry name" value="Myb_TF_plants"/>
</dbReference>
<feature type="domain" description="HTH myb-type" evidence="9">
    <location>
        <begin position="8"/>
        <end position="57"/>
    </location>
</feature>
<keyword evidence="3" id="KW-0805">Transcription regulation</keyword>
<dbReference type="Gene3D" id="1.10.10.60">
    <property type="entry name" value="Homeodomain-like"/>
    <property type="match status" value="2"/>
</dbReference>
<evidence type="ECO:0000256" key="5">
    <source>
        <dbReference type="ARBA" id="ARBA00023159"/>
    </source>
</evidence>
<evidence type="ECO:0000256" key="3">
    <source>
        <dbReference type="ARBA" id="ARBA00023015"/>
    </source>
</evidence>
<protein>
    <submittedName>
        <fullName evidence="10">R2R3-MYB 1</fullName>
    </submittedName>
</protein>
<dbReference type="SMART" id="SM00717">
    <property type="entry name" value="SANT"/>
    <property type="match status" value="2"/>
</dbReference>
<reference evidence="10" key="1">
    <citation type="submission" date="2015-02" db="EMBL/GenBank/DDBJ databases">
        <authorList>
            <person name="Chooi Y.-H."/>
        </authorList>
    </citation>
    <scope>NUCLEOTIDE SEQUENCE</scope>
    <source>
        <tissue evidence="10">Petals</tissue>
    </source>
</reference>
<sequence length="215" mass="25123">MEGRILGLRKGAWTHEEDCLLRNCVEKYGQEQWHLVPLRAGLNRCRKSCRLRWLNYLRPNIHRGKFALDEVDLIIRLHKLLGNRWSLIAGRIPGRTANDVKNYWNTHMRKKMVSCREVINDKIQQRWKSNIIKPQPRTFTKSLSWLRGKSTLVFDKLQVKDSTRTEPPAILHLPPQTDDIQLLDFDNEGNKLSTNGPMVCFESLWDEEVAPNTNG</sequence>
<dbReference type="PROSITE" id="PS50090">
    <property type="entry name" value="MYB_LIKE"/>
    <property type="match status" value="2"/>
</dbReference>
<keyword evidence="7" id="KW-0539">Nucleus</keyword>
<dbReference type="SMR" id="A0A2N9QL62"/>
<dbReference type="PROSITE" id="PS51294">
    <property type="entry name" value="HTH_MYB"/>
    <property type="match status" value="2"/>
</dbReference>
<dbReference type="FunFam" id="1.10.10.60:FF:000402">
    <property type="entry name" value="Transcription factor MYB113"/>
    <property type="match status" value="1"/>
</dbReference>
<dbReference type="InterPro" id="IPR001005">
    <property type="entry name" value="SANT/Myb"/>
</dbReference>
<evidence type="ECO:0000313" key="10">
    <source>
        <dbReference type="EMBL" id="ALX36001.1"/>
    </source>
</evidence>
<dbReference type="InterPro" id="IPR017930">
    <property type="entry name" value="Myb_dom"/>
</dbReference>
<evidence type="ECO:0000259" key="8">
    <source>
        <dbReference type="PROSITE" id="PS50090"/>
    </source>
</evidence>
<feature type="domain" description="HTH myb-type" evidence="9">
    <location>
        <begin position="58"/>
        <end position="112"/>
    </location>
</feature>
<organism evidence="10">
    <name type="scientific">Paeonia delavayi var. lutea</name>
    <dbReference type="NCBI Taxonomy" id="1967468"/>
    <lineage>
        <taxon>Eukaryota</taxon>
        <taxon>Viridiplantae</taxon>
        <taxon>Streptophyta</taxon>
        <taxon>Embryophyta</taxon>
        <taxon>Tracheophyta</taxon>
        <taxon>Spermatophyta</taxon>
        <taxon>Magnoliopsida</taxon>
        <taxon>eudicotyledons</taxon>
        <taxon>Gunneridae</taxon>
        <taxon>Pentapetalae</taxon>
        <taxon>Saxifragales</taxon>
        <taxon>Paeoniaceae</taxon>
        <taxon>Paeonia</taxon>
    </lineage>
</organism>
<evidence type="ECO:0000256" key="6">
    <source>
        <dbReference type="ARBA" id="ARBA00023163"/>
    </source>
</evidence>
<comment type="subcellular location">
    <subcellularLocation>
        <location evidence="1">Nucleus</location>
    </subcellularLocation>
</comment>
<dbReference type="GO" id="GO:0080090">
    <property type="term" value="P:regulation of primary metabolic process"/>
    <property type="evidence" value="ECO:0007669"/>
    <property type="project" value="UniProtKB-ARBA"/>
</dbReference>
<keyword evidence="2" id="KW-0677">Repeat</keyword>
<dbReference type="FunFam" id="1.10.10.60:FF:000218">
    <property type="entry name" value="Myb transcription factor"/>
    <property type="match status" value="1"/>
</dbReference>
<dbReference type="GO" id="GO:0003677">
    <property type="term" value="F:DNA binding"/>
    <property type="evidence" value="ECO:0007669"/>
    <property type="project" value="UniProtKB-KW"/>
</dbReference>
<evidence type="ECO:0000256" key="1">
    <source>
        <dbReference type="ARBA" id="ARBA00004123"/>
    </source>
</evidence>
<dbReference type="GO" id="GO:0005634">
    <property type="term" value="C:nucleus"/>
    <property type="evidence" value="ECO:0007669"/>
    <property type="project" value="UniProtKB-SubCell"/>
</dbReference>
<feature type="domain" description="Myb-like" evidence="8">
    <location>
        <begin position="8"/>
        <end position="57"/>
    </location>
</feature>
<dbReference type="InterPro" id="IPR009057">
    <property type="entry name" value="Homeodomain-like_sf"/>
</dbReference>
<dbReference type="AlphaFoldDB" id="A0A2N9QL62"/>
<keyword evidence="5" id="KW-0010">Activator</keyword>
<dbReference type="EMBL" id="KP772227">
    <property type="protein sequence ID" value="ALX36001.1"/>
    <property type="molecule type" value="mRNA"/>
</dbReference>
<evidence type="ECO:0000256" key="4">
    <source>
        <dbReference type="ARBA" id="ARBA00023125"/>
    </source>
</evidence>
<keyword evidence="4" id="KW-0238">DNA-binding</keyword>
<dbReference type="Pfam" id="PF00249">
    <property type="entry name" value="Myb_DNA-binding"/>
    <property type="match status" value="2"/>
</dbReference>
<accession>A0A2N9QL62</accession>
<dbReference type="PANTHER" id="PTHR47999">
    <property type="entry name" value="TRANSCRIPTION FACTOR MYB8-RELATED-RELATED"/>
    <property type="match status" value="1"/>
</dbReference>
<evidence type="ECO:0000259" key="9">
    <source>
        <dbReference type="PROSITE" id="PS51294"/>
    </source>
</evidence>
<name>A0A2N9QL62_9MAGN</name>
<dbReference type="SUPFAM" id="SSF46689">
    <property type="entry name" value="Homeodomain-like"/>
    <property type="match status" value="1"/>
</dbReference>
<proteinExistence type="evidence at transcript level"/>